<accession>A0A9Q8T706</accession>
<feature type="region of interest" description="Disordered" evidence="1">
    <location>
        <begin position="1"/>
        <end position="92"/>
    </location>
</feature>
<evidence type="ECO:0000256" key="1">
    <source>
        <dbReference type="SAM" id="MobiDB-lite"/>
    </source>
</evidence>
<keyword evidence="3" id="KW-1185">Reference proteome</keyword>
<feature type="compositionally biased region" description="Basic and acidic residues" evidence="1">
    <location>
        <begin position="56"/>
        <end position="66"/>
    </location>
</feature>
<feature type="compositionally biased region" description="Polar residues" evidence="1">
    <location>
        <begin position="1"/>
        <end position="10"/>
    </location>
</feature>
<proteinExistence type="predicted"/>
<evidence type="ECO:0000313" key="3">
    <source>
        <dbReference type="Proteomes" id="UP000830671"/>
    </source>
</evidence>
<dbReference type="AlphaFoldDB" id="A0A9Q8T706"/>
<sequence>MSTSTAQSPTRIARRWPQEKKRQKAEANSGNHSAHPGRHRQSRKPHLFSRLAPPKSVHDPKLHEFSRPNYPNRPVETRLKKKRPRPSCFPPPPGHHLPSCHLHPTSRNDLTAFTGLDPARPFCGAPRSVFQYARAVSQVCPGTRFLSPRKSFWRFNHIQGRRQTASASTAGQYSTARIRISTKQYRLTITRRSLEELSNCMANLLHTPAESVVTSLHDTIQQPLKIIASDVVGVGYPSKGERHPRQGQSGTEVFCKQFESSGQATSHMANSQKEPFPSPST</sequence>
<dbReference type="GeneID" id="73349885"/>
<feature type="region of interest" description="Disordered" evidence="1">
    <location>
        <begin position="257"/>
        <end position="281"/>
    </location>
</feature>
<dbReference type="Proteomes" id="UP000830671">
    <property type="component" value="Chromosome 9"/>
</dbReference>
<dbReference type="KEGG" id="clup:CLUP02_15951"/>
<dbReference type="RefSeq" id="XP_049152022.1">
    <property type="nucleotide sequence ID" value="XM_049294875.1"/>
</dbReference>
<reference evidence="2" key="1">
    <citation type="journal article" date="2021" name="Mol. Plant Microbe Interact.">
        <title>Complete Genome Sequence of the Plant-Pathogenic Fungus Colletotrichum lupini.</title>
        <authorList>
            <person name="Baroncelli R."/>
            <person name="Pensec F."/>
            <person name="Da Lio D."/>
            <person name="Boufleur T."/>
            <person name="Vicente I."/>
            <person name="Sarrocco S."/>
            <person name="Picot A."/>
            <person name="Baraldi E."/>
            <person name="Sukno S."/>
            <person name="Thon M."/>
            <person name="Le Floch G."/>
        </authorList>
    </citation>
    <scope>NUCLEOTIDE SEQUENCE</scope>
    <source>
        <strain evidence="2">IMI 504893</strain>
    </source>
</reference>
<feature type="compositionally biased region" description="Polar residues" evidence="1">
    <location>
        <begin position="258"/>
        <end position="275"/>
    </location>
</feature>
<name>A0A9Q8T706_9PEZI</name>
<organism evidence="2 3">
    <name type="scientific">Colletotrichum lupini</name>
    <dbReference type="NCBI Taxonomy" id="145971"/>
    <lineage>
        <taxon>Eukaryota</taxon>
        <taxon>Fungi</taxon>
        <taxon>Dikarya</taxon>
        <taxon>Ascomycota</taxon>
        <taxon>Pezizomycotina</taxon>
        <taxon>Sordariomycetes</taxon>
        <taxon>Hypocreomycetidae</taxon>
        <taxon>Glomerellales</taxon>
        <taxon>Glomerellaceae</taxon>
        <taxon>Colletotrichum</taxon>
        <taxon>Colletotrichum acutatum species complex</taxon>
    </lineage>
</organism>
<evidence type="ECO:0000313" key="2">
    <source>
        <dbReference type="EMBL" id="UQC90421.1"/>
    </source>
</evidence>
<dbReference type="EMBL" id="CP019481">
    <property type="protein sequence ID" value="UQC90421.1"/>
    <property type="molecule type" value="Genomic_DNA"/>
</dbReference>
<feature type="compositionally biased region" description="Basic residues" evidence="1">
    <location>
        <begin position="35"/>
        <end position="47"/>
    </location>
</feature>
<gene>
    <name evidence="2" type="ORF">CLUP02_15951</name>
</gene>
<protein>
    <submittedName>
        <fullName evidence="2">Uncharacterized protein</fullName>
    </submittedName>
</protein>